<accession>A0AC61NR41</accession>
<dbReference type="Proteomes" id="UP000826212">
    <property type="component" value="Chromosome"/>
</dbReference>
<name>A0AC61NR41_9BACT</name>
<evidence type="ECO:0000313" key="2">
    <source>
        <dbReference type="Proteomes" id="UP000826212"/>
    </source>
</evidence>
<organism evidence="1 2">
    <name type="scientific">Halosquirtibacter laminarini</name>
    <dbReference type="NCBI Taxonomy" id="3374600"/>
    <lineage>
        <taxon>Bacteria</taxon>
        <taxon>Pseudomonadati</taxon>
        <taxon>Bacteroidota</taxon>
        <taxon>Bacteroidia</taxon>
        <taxon>Marinilabiliales</taxon>
        <taxon>Prolixibacteraceae</taxon>
        <taxon>Halosquirtibacter</taxon>
    </lineage>
</organism>
<gene>
    <name evidence="1" type="ORF">K4L44_01190</name>
</gene>
<proteinExistence type="predicted"/>
<keyword evidence="2" id="KW-1185">Reference proteome</keyword>
<sequence>MWKRIIKHSLLTVIGIAIRIPLMASEISIQNESYANMQVQIYTIQSPININKVVIWEGKFDSKGYIHAEIPLKETIKAYIDLGIYQFLFYLDKDQNYTLKLPLFKKQSNNFKNSIYFKRQPYQVGFEKLQHKDSNIAIGEVEYVYRTKCQKYGQQLFYQHSKSRLKKIVASIDSLDDPNNKYLHTFIELKKRELTASVYGYNSLQIVKENLSTLPYEYTHDQYIQYFNTVLNNDLYKLALSTDQKKLFNAINNGNINTIRESLKSCGITNQLIDPYILKGIKDALYSNSFKKKTLLQLINMMTHSENHHTSKDAKDILTNYHEQISKIIKVSPEEVQIDNLHASTIEAPRTKYQYWAFIDLQNGNAKQEIDQLNNLAHNLGKILNVSIVTTKENRTDSLFNNFHGTLIIDHNKTTNLKKKCRVVATPTFVLLNKKFKVVKNNALRPNRGFQEYFLKYYREEYIKEQRSKYRNAQ</sequence>
<dbReference type="EMBL" id="CP081303">
    <property type="protein sequence ID" value="QZE14514.1"/>
    <property type="molecule type" value="Genomic_DNA"/>
</dbReference>
<reference evidence="1" key="1">
    <citation type="submission" date="2021-08" db="EMBL/GenBank/DDBJ databases">
        <title>Novel anaerobic bacterium isolated from sea squirt in East Sea, Republic of Korea.</title>
        <authorList>
            <person name="Nguyen T.H."/>
            <person name="Li Z."/>
            <person name="Lee Y.-J."/>
            <person name="Ko J."/>
            <person name="Kim S.-G."/>
        </authorList>
    </citation>
    <scope>NUCLEOTIDE SEQUENCE</scope>
    <source>
        <strain evidence="1">KCTC 25031</strain>
    </source>
</reference>
<evidence type="ECO:0000313" key="1">
    <source>
        <dbReference type="EMBL" id="QZE14514.1"/>
    </source>
</evidence>
<protein>
    <submittedName>
        <fullName evidence="1">Uncharacterized protein</fullName>
    </submittedName>
</protein>